<feature type="transmembrane region" description="Helical" evidence="1">
    <location>
        <begin position="109"/>
        <end position="133"/>
    </location>
</feature>
<reference evidence="2" key="1">
    <citation type="submission" date="2023-10" db="EMBL/GenBank/DDBJ databases">
        <title>The first scallop-associated chemosynthetic bacterial symbiont.</title>
        <authorList>
            <person name="Lin Y.-T."/>
            <person name="Sun J."/>
            <person name="Ip J.C.-H."/>
            <person name="He X."/>
            <person name="Gao Z.-M."/>
            <person name="Perez M."/>
            <person name="Xu T."/>
            <person name="Qian P.-Y."/>
            <person name="Qiu J.-W."/>
        </authorList>
    </citation>
    <scope>NUCLEOTIDE SEQUENCE</scope>
    <source>
        <strain evidence="2">Gill1</strain>
    </source>
</reference>
<keyword evidence="1" id="KW-0812">Transmembrane</keyword>
<accession>A0AAU6PH29</accession>
<evidence type="ECO:0000313" key="2">
    <source>
        <dbReference type="EMBL" id="WXU00345.1"/>
    </source>
</evidence>
<feature type="transmembrane region" description="Helical" evidence="1">
    <location>
        <begin position="178"/>
        <end position="195"/>
    </location>
</feature>
<keyword evidence="1" id="KW-0472">Membrane</keyword>
<name>A0AAU6PH29_9GAMM</name>
<feature type="transmembrane region" description="Helical" evidence="1">
    <location>
        <begin position="79"/>
        <end position="97"/>
    </location>
</feature>
<protein>
    <recommendedName>
        <fullName evidence="3">Lysine transporter LysE</fullName>
    </recommendedName>
</protein>
<dbReference type="AlphaFoldDB" id="A0AAU6PH29"/>
<dbReference type="EMBL" id="CP138327">
    <property type="protein sequence ID" value="WXU00345.1"/>
    <property type="molecule type" value="Genomic_DNA"/>
</dbReference>
<sequence>MIDVDVVNKIILFWVVFFITPGPVWVAVMEATRNLSNSEVLRFFTKVFLPVNATLQVAQAIICVVFVEWVSRIFTDIGLWFYIFGGLYILYLAYKVIRSKAKNTHLELSIFNLIMVMALSPKIWLLFPSGAIIATQLEQGIMTNALIFALIMVLVASLFFFIYAIIGKIGTKLLKDNFAYLSFFLLILFALFLFNEASNLL</sequence>
<feature type="transmembrane region" description="Helical" evidence="1">
    <location>
        <begin position="145"/>
        <end position="166"/>
    </location>
</feature>
<evidence type="ECO:0008006" key="3">
    <source>
        <dbReference type="Google" id="ProtNLM"/>
    </source>
</evidence>
<feature type="transmembrane region" description="Helical" evidence="1">
    <location>
        <begin position="47"/>
        <end position="67"/>
    </location>
</feature>
<proteinExistence type="predicted"/>
<feature type="transmembrane region" description="Helical" evidence="1">
    <location>
        <begin position="6"/>
        <end position="26"/>
    </location>
</feature>
<evidence type="ECO:0000256" key="1">
    <source>
        <dbReference type="SAM" id="Phobius"/>
    </source>
</evidence>
<organism evidence="2">
    <name type="scientific">Catillopecten margaritatus gill symbiont</name>
    <dbReference type="NCBI Taxonomy" id="3083288"/>
    <lineage>
        <taxon>Bacteria</taxon>
        <taxon>Pseudomonadati</taxon>
        <taxon>Pseudomonadota</taxon>
        <taxon>Gammaproteobacteria</taxon>
        <taxon>sulfur-oxidizing symbionts</taxon>
    </lineage>
</organism>
<keyword evidence="1" id="KW-1133">Transmembrane helix</keyword>
<gene>
    <name evidence="2" type="ORF">Ctma_1059</name>
</gene>